<feature type="domain" description="Sulfatase N-terminal" evidence="4">
    <location>
        <begin position="4"/>
        <end position="361"/>
    </location>
</feature>
<evidence type="ECO:0000313" key="6">
    <source>
        <dbReference type="Proteomes" id="UP000247612"/>
    </source>
</evidence>
<dbReference type="InterPro" id="IPR024607">
    <property type="entry name" value="Sulfatase_CS"/>
</dbReference>
<dbReference type="Proteomes" id="UP000247612">
    <property type="component" value="Unassembled WGS sequence"/>
</dbReference>
<dbReference type="RefSeq" id="WP_022937282.1">
    <property type="nucleotide sequence ID" value="NZ_CABKRQ010000002.1"/>
</dbReference>
<evidence type="ECO:0000256" key="2">
    <source>
        <dbReference type="ARBA" id="ARBA00022723"/>
    </source>
</evidence>
<proteinExistence type="inferred from homology"/>
<dbReference type="InterPro" id="IPR000917">
    <property type="entry name" value="Sulfatase_N"/>
</dbReference>
<dbReference type="Gene3D" id="3.40.720.10">
    <property type="entry name" value="Alkaline Phosphatase, subunit A"/>
    <property type="match status" value="1"/>
</dbReference>
<comment type="caution">
    <text evidence="5">The sequence shown here is derived from an EMBL/GenBank/DDBJ whole genome shotgun (WGS) entry which is preliminary data.</text>
</comment>
<dbReference type="STRING" id="1034346.GCA_000313565_00968"/>
<dbReference type="GO" id="GO:0005737">
    <property type="term" value="C:cytoplasm"/>
    <property type="evidence" value="ECO:0007669"/>
    <property type="project" value="TreeGrafter"/>
</dbReference>
<sequence length="479" mass="55359">MQKPNILLIMCDQYRGDALSCQQHPDVKTPNLDTLAAQGVCFDHAYSACPSCIPARAALLTGRSQKKHGRVGYEDGIDWDYQHYMAEEFSNAGYQTQCIGKMHVHPPRLLCGFQGLQLHDGYLGHYRSQKIPHWMHQEVSDDYLYDLKNAMGQDADITSTGVECNSWVTHPWIYPEHLHPTNWVSDKSIRFLKTRDRTKPFFLMASYVRPHQPFDAPQSYYDLYKDKALRPPFEDDWSDPTLTETYGRIKDSIYGCSDEQLRHDAMAGYYASITHIDHQLGRIIQSLIEDGSYEDTIILFLSDHGEMLFDHHCWRKVYPYQGSIHIPLIFRIGKHIADIKPHHADTIAELRDIMPTLLDYAKLNCPDTVDGKSLQPAITANTSIRSWLHGEHSFHSGLSNHYIVTNKDKFIWYSETGQEQYFDLINDPHESHNAIHDTQYQDRIHELRKLLIDELADREEGYSDGFKLISGRPSKNMLF</sequence>
<dbReference type="GO" id="GO:0046872">
    <property type="term" value="F:metal ion binding"/>
    <property type="evidence" value="ECO:0007669"/>
    <property type="project" value="UniProtKB-KW"/>
</dbReference>
<keyword evidence="2" id="KW-0479">Metal-binding</keyword>
<dbReference type="Pfam" id="PF00884">
    <property type="entry name" value="Sulfatase"/>
    <property type="match status" value="1"/>
</dbReference>
<evidence type="ECO:0000313" key="5">
    <source>
        <dbReference type="EMBL" id="PXX77146.1"/>
    </source>
</evidence>
<evidence type="ECO:0000256" key="1">
    <source>
        <dbReference type="ARBA" id="ARBA00008779"/>
    </source>
</evidence>
<name>A0A318KN93_9FIRM</name>
<dbReference type="EMBL" id="QJKH01000012">
    <property type="protein sequence ID" value="PXX77146.1"/>
    <property type="molecule type" value="Genomic_DNA"/>
</dbReference>
<evidence type="ECO:0000256" key="3">
    <source>
        <dbReference type="ARBA" id="ARBA00022801"/>
    </source>
</evidence>
<keyword evidence="3" id="KW-0378">Hydrolase</keyword>
<dbReference type="PANTHER" id="PTHR45953:SF1">
    <property type="entry name" value="IDURONATE 2-SULFATASE"/>
    <property type="match status" value="1"/>
</dbReference>
<dbReference type="AlphaFoldDB" id="A0A318KN93"/>
<dbReference type="NCBIfam" id="NF010322">
    <property type="entry name" value="PRK13759.1"/>
    <property type="match status" value="1"/>
</dbReference>
<dbReference type="PANTHER" id="PTHR45953">
    <property type="entry name" value="IDURONATE 2-SULFATASE"/>
    <property type="match status" value="1"/>
</dbReference>
<dbReference type="GO" id="GO:0008484">
    <property type="term" value="F:sulfuric ester hydrolase activity"/>
    <property type="evidence" value="ECO:0007669"/>
    <property type="project" value="TreeGrafter"/>
</dbReference>
<protein>
    <submittedName>
        <fullName evidence="5">Arylsulfatase A-like enzyme</fullName>
    </submittedName>
</protein>
<organism evidence="5 6">
    <name type="scientific">Dielma fastidiosa</name>
    <dbReference type="NCBI Taxonomy" id="1034346"/>
    <lineage>
        <taxon>Bacteria</taxon>
        <taxon>Bacillati</taxon>
        <taxon>Bacillota</taxon>
        <taxon>Erysipelotrichia</taxon>
        <taxon>Erysipelotrichales</taxon>
        <taxon>Erysipelotrichaceae</taxon>
        <taxon>Dielma</taxon>
    </lineage>
</organism>
<keyword evidence="6" id="KW-1185">Reference proteome</keyword>
<gene>
    <name evidence="5" type="ORF">DES51_11286</name>
</gene>
<dbReference type="OrthoDB" id="9762324at2"/>
<dbReference type="PROSITE" id="PS00149">
    <property type="entry name" value="SULFATASE_2"/>
    <property type="match status" value="1"/>
</dbReference>
<dbReference type="InterPro" id="IPR017850">
    <property type="entry name" value="Alkaline_phosphatase_core_sf"/>
</dbReference>
<comment type="similarity">
    <text evidence="1">Belongs to the sulfatase family.</text>
</comment>
<evidence type="ECO:0000259" key="4">
    <source>
        <dbReference type="Pfam" id="PF00884"/>
    </source>
</evidence>
<reference evidence="5 6" key="1">
    <citation type="submission" date="2018-05" db="EMBL/GenBank/DDBJ databases">
        <title>Genomic Encyclopedia of Type Strains, Phase IV (KMG-IV): sequencing the most valuable type-strain genomes for metagenomic binning, comparative biology and taxonomic classification.</title>
        <authorList>
            <person name="Goeker M."/>
        </authorList>
    </citation>
    <scope>NUCLEOTIDE SEQUENCE [LARGE SCALE GENOMIC DNA]</scope>
    <source>
        <strain evidence="5 6">JC118</strain>
    </source>
</reference>
<accession>A0A318KN93</accession>
<dbReference type="SUPFAM" id="SSF53649">
    <property type="entry name" value="Alkaline phosphatase-like"/>
    <property type="match status" value="1"/>
</dbReference>